<feature type="region of interest" description="Disordered" evidence="1">
    <location>
        <begin position="254"/>
        <end position="276"/>
    </location>
</feature>
<evidence type="ECO:0000256" key="1">
    <source>
        <dbReference type="SAM" id="MobiDB-lite"/>
    </source>
</evidence>
<reference evidence="2" key="1">
    <citation type="submission" date="2023-04" db="EMBL/GenBank/DDBJ databases">
        <title>Colletotrichum limetticola genome sequence.</title>
        <authorList>
            <person name="Baroncelli R."/>
        </authorList>
    </citation>
    <scope>NUCLEOTIDE SEQUENCE</scope>
    <source>
        <strain evidence="2">KLA-Anderson</strain>
    </source>
</reference>
<feature type="region of interest" description="Disordered" evidence="1">
    <location>
        <begin position="295"/>
        <end position="321"/>
    </location>
</feature>
<dbReference type="EMBL" id="JARUPT010000060">
    <property type="protein sequence ID" value="KAK0379611.1"/>
    <property type="molecule type" value="Genomic_DNA"/>
</dbReference>
<protein>
    <submittedName>
        <fullName evidence="2">Uncharacterized protein</fullName>
    </submittedName>
</protein>
<feature type="compositionally biased region" description="Polar residues" evidence="1">
    <location>
        <begin position="459"/>
        <end position="474"/>
    </location>
</feature>
<feature type="region of interest" description="Disordered" evidence="1">
    <location>
        <begin position="447"/>
        <end position="537"/>
    </location>
</feature>
<evidence type="ECO:0000313" key="3">
    <source>
        <dbReference type="Proteomes" id="UP001169217"/>
    </source>
</evidence>
<feature type="compositionally biased region" description="Low complexity" evidence="1">
    <location>
        <begin position="484"/>
        <end position="521"/>
    </location>
</feature>
<feature type="compositionally biased region" description="Acidic residues" evidence="1">
    <location>
        <begin position="522"/>
        <end position="537"/>
    </location>
</feature>
<feature type="region of interest" description="Disordered" evidence="1">
    <location>
        <begin position="1"/>
        <end position="93"/>
    </location>
</feature>
<feature type="non-terminal residue" evidence="2">
    <location>
        <position position="537"/>
    </location>
</feature>
<keyword evidence="3" id="KW-1185">Reference proteome</keyword>
<name>A0ABQ9Q719_9PEZI</name>
<dbReference type="Proteomes" id="UP001169217">
    <property type="component" value="Unassembled WGS sequence"/>
</dbReference>
<sequence>MGFKWPSLGRWTSNRRRPSRSSREPYRHRSTTSTTKTSKCYSPTTDQTHEDEDRESKRNYPQDTYSYDAPDSSVYGGAQSPTHHLSAPPAQGVRETELLLRGESPAALIELIRRTEDAERRVRPSQKFKYLGADDDALHVRFGTTTTVYGRGGEGTARYDDGWVLSAAEENRRRNEAAVREEYDDDFDEQSEAQKKEMGEVMPAFEVCGVVMRDGLRLHPTNGAASGSLTTVQGPGRSLTAGEEGLEMTLVDYSSDETSTAEEDPSEGEGSEPHLPSLYFEDLRSMVEEAAVPDPLISGADVVDGTGDDQTNEAESNSTPDAEVLFDFSEYSKGHERSIGDMLGSFSREFEGWQADADEEENLPPTPALEIIRPVAGLGWYDDNERSRYSDVCPQALVMSITRANAESNATSESPLTFPLRKDSLEHSPRALTFSEVSYAAEKGDGFTTTKAGEFDSTPMRTVSENTSQFFKSTTVEDEHWISKPKSPASPGRSSSVHSSDSSDNAGSLSPTSKASPTSPSEGEEDKEEIDDLLDIY</sequence>
<proteinExistence type="predicted"/>
<comment type="caution">
    <text evidence="2">The sequence shown here is derived from an EMBL/GenBank/DDBJ whole genome shotgun (WGS) entry which is preliminary data.</text>
</comment>
<feature type="compositionally biased region" description="Acidic residues" evidence="1">
    <location>
        <begin position="259"/>
        <end position="270"/>
    </location>
</feature>
<evidence type="ECO:0000313" key="2">
    <source>
        <dbReference type="EMBL" id="KAK0379611.1"/>
    </source>
</evidence>
<feature type="compositionally biased region" description="Low complexity" evidence="1">
    <location>
        <begin position="31"/>
        <end position="45"/>
    </location>
</feature>
<accession>A0ABQ9Q719</accession>
<organism evidence="2 3">
    <name type="scientific">Colletotrichum limetticola</name>
    <dbReference type="NCBI Taxonomy" id="1209924"/>
    <lineage>
        <taxon>Eukaryota</taxon>
        <taxon>Fungi</taxon>
        <taxon>Dikarya</taxon>
        <taxon>Ascomycota</taxon>
        <taxon>Pezizomycotina</taxon>
        <taxon>Sordariomycetes</taxon>
        <taxon>Hypocreomycetidae</taxon>
        <taxon>Glomerellales</taxon>
        <taxon>Glomerellaceae</taxon>
        <taxon>Colletotrichum</taxon>
        <taxon>Colletotrichum acutatum species complex</taxon>
    </lineage>
</organism>
<gene>
    <name evidence="2" type="ORF">CLIM01_03002</name>
</gene>